<evidence type="ECO:0000313" key="12">
    <source>
        <dbReference type="Proteomes" id="UP000798808"/>
    </source>
</evidence>
<keyword evidence="6 10" id="KW-1133">Transmembrane helix</keyword>
<comment type="caution">
    <text evidence="11">The sequence shown here is derived from an EMBL/GenBank/DDBJ whole genome shotgun (WGS) entry which is preliminary data.</text>
</comment>
<feature type="transmembrane region" description="Helical" evidence="10">
    <location>
        <begin position="480"/>
        <end position="498"/>
    </location>
</feature>
<feature type="transmembrane region" description="Helical" evidence="10">
    <location>
        <begin position="409"/>
        <end position="428"/>
    </location>
</feature>
<feature type="transmembrane region" description="Helical" evidence="10">
    <location>
        <begin position="7"/>
        <end position="28"/>
    </location>
</feature>
<evidence type="ECO:0000256" key="10">
    <source>
        <dbReference type="SAM" id="Phobius"/>
    </source>
</evidence>
<evidence type="ECO:0000256" key="9">
    <source>
        <dbReference type="ARBA" id="ARBA00061532"/>
    </source>
</evidence>
<feature type="transmembrane region" description="Helical" evidence="10">
    <location>
        <begin position="347"/>
        <end position="367"/>
    </location>
</feature>
<feature type="transmembrane region" description="Helical" evidence="10">
    <location>
        <begin position="184"/>
        <end position="206"/>
    </location>
</feature>
<proteinExistence type="inferred from homology"/>
<dbReference type="PANTHER" id="PTHR47019:SF1">
    <property type="entry name" value="LIPID II FLIPPASE MURJ"/>
    <property type="match status" value="1"/>
</dbReference>
<dbReference type="PANTHER" id="PTHR47019">
    <property type="entry name" value="LIPID II FLIPPASE MURJ"/>
    <property type="match status" value="1"/>
</dbReference>
<feature type="transmembrane region" description="Helical" evidence="10">
    <location>
        <begin position="127"/>
        <end position="149"/>
    </location>
</feature>
<feature type="transmembrane region" description="Helical" evidence="10">
    <location>
        <begin position="161"/>
        <end position="178"/>
    </location>
</feature>
<evidence type="ECO:0008006" key="13">
    <source>
        <dbReference type="Google" id="ProtNLM"/>
    </source>
</evidence>
<keyword evidence="7 10" id="KW-0472">Membrane</keyword>
<comment type="subcellular location">
    <subcellularLocation>
        <location evidence="1">Cell membrane</location>
        <topology evidence="1">Multi-pass membrane protein</topology>
    </subcellularLocation>
</comment>
<dbReference type="RefSeq" id="WP_155170673.1">
    <property type="nucleotide sequence ID" value="NZ_BAAAFL010000055.1"/>
</dbReference>
<feature type="transmembrane region" description="Helical" evidence="10">
    <location>
        <begin position="48"/>
        <end position="66"/>
    </location>
</feature>
<gene>
    <name evidence="11" type="ORF">E1163_06710</name>
</gene>
<feature type="transmembrane region" description="Helical" evidence="10">
    <location>
        <begin position="308"/>
        <end position="327"/>
    </location>
</feature>
<keyword evidence="5" id="KW-0573">Peptidoglycan synthesis</keyword>
<dbReference type="InterPro" id="IPR004268">
    <property type="entry name" value="MurJ"/>
</dbReference>
<organism evidence="11 12">
    <name type="scientific">Fulvivirga kasyanovii</name>
    <dbReference type="NCBI Taxonomy" id="396812"/>
    <lineage>
        <taxon>Bacteria</taxon>
        <taxon>Pseudomonadati</taxon>
        <taxon>Bacteroidota</taxon>
        <taxon>Cytophagia</taxon>
        <taxon>Cytophagales</taxon>
        <taxon>Fulvivirgaceae</taxon>
        <taxon>Fulvivirga</taxon>
    </lineage>
</organism>
<keyword evidence="12" id="KW-1185">Reference proteome</keyword>
<sequence>MNHNIRIIGGLTGLKIIGAVLGVIYMVLQVRYFGTSRAIEVFFAAQSVLYVIISLTQSGQLAEIFLPEYLKIRNSKGTSVAHAAYSVVANRLSAIVIIVLCIAFILAPFIIRLFIPGFSTEDQYQATYLFRAFLPFIFLQIQLAFLNTVLNAEQVFGRTEATNIVNGIISILILIFLYQDLEVWALVVSSYVGIIIQIALSLIYAYKKGIRYYFVWVLPSFNHKVFFKTILSTLSYTIATQGLNWAMVASISFLPQGMLAIYKYVEKLYPKLNSILVQPFSTVFFTKISNKISSESDARHLKLKMVNLQEYSLLFGLFIFGLSIAAGKESLSILWKGSNFTSADLAMAYQILCAFFIAFTFQLFYALNRKYSVALGLARYNYNYQTYAQLLSATVAFPLIYFFNIEGLLSAIVFSRLALISVPVYVNLAKGQKFYKAPPLSFSIKFLMGLIFLPIVVLITKAHICLWCHIEGIWFDIANIISWVFFTICLYFLIINLFKLNFIFKLKKEIFGS</sequence>
<keyword evidence="2" id="KW-1003">Cell membrane</keyword>
<evidence type="ECO:0000256" key="6">
    <source>
        <dbReference type="ARBA" id="ARBA00022989"/>
    </source>
</evidence>
<dbReference type="InterPro" id="IPR051050">
    <property type="entry name" value="Lipid_II_flippase_MurJ/MviN"/>
</dbReference>
<evidence type="ECO:0000256" key="5">
    <source>
        <dbReference type="ARBA" id="ARBA00022984"/>
    </source>
</evidence>
<comment type="function">
    <text evidence="8">Involved in peptidoglycan biosynthesis. Transports lipid-linked peptidoglycan precursors from the inner to the outer leaflet of the cytoplasmic membrane.</text>
</comment>
<evidence type="ECO:0000256" key="2">
    <source>
        <dbReference type="ARBA" id="ARBA00022475"/>
    </source>
</evidence>
<keyword evidence="3 10" id="KW-0812">Transmembrane</keyword>
<name>A0ABW9RNU2_9BACT</name>
<dbReference type="Pfam" id="PF03023">
    <property type="entry name" value="MurJ"/>
    <property type="match status" value="1"/>
</dbReference>
<feature type="transmembrane region" description="Helical" evidence="10">
    <location>
        <begin position="440"/>
        <end position="460"/>
    </location>
</feature>
<comment type="similarity">
    <text evidence="9">Belongs to the MurJ/MviN family.</text>
</comment>
<reference evidence="11 12" key="1">
    <citation type="submission" date="2019-02" db="EMBL/GenBank/DDBJ databases">
        <authorList>
            <person name="Goldberg S.R."/>
            <person name="Haltli B.A."/>
            <person name="Correa H."/>
            <person name="Russell K.G."/>
        </authorList>
    </citation>
    <scope>NUCLEOTIDE SEQUENCE [LARGE SCALE GENOMIC DNA]</scope>
    <source>
        <strain evidence="11 12">JCM 16186</strain>
    </source>
</reference>
<accession>A0ABW9RNU2</accession>
<evidence type="ECO:0000256" key="3">
    <source>
        <dbReference type="ARBA" id="ARBA00022692"/>
    </source>
</evidence>
<dbReference type="EMBL" id="SMLW01000436">
    <property type="protein sequence ID" value="MTI24630.1"/>
    <property type="molecule type" value="Genomic_DNA"/>
</dbReference>
<feature type="transmembrane region" description="Helical" evidence="10">
    <location>
        <begin position="92"/>
        <end position="115"/>
    </location>
</feature>
<protein>
    <recommendedName>
        <fullName evidence="13">Polysaccharide biosynthesis protein</fullName>
    </recommendedName>
</protein>
<evidence type="ECO:0000256" key="7">
    <source>
        <dbReference type="ARBA" id="ARBA00023136"/>
    </source>
</evidence>
<evidence type="ECO:0000256" key="1">
    <source>
        <dbReference type="ARBA" id="ARBA00004651"/>
    </source>
</evidence>
<evidence type="ECO:0000313" key="11">
    <source>
        <dbReference type="EMBL" id="MTI24630.1"/>
    </source>
</evidence>
<keyword evidence="4" id="KW-0133">Cell shape</keyword>
<feature type="transmembrane region" description="Helical" evidence="10">
    <location>
        <begin position="387"/>
        <end position="403"/>
    </location>
</feature>
<evidence type="ECO:0000256" key="8">
    <source>
        <dbReference type="ARBA" id="ARBA00060041"/>
    </source>
</evidence>
<dbReference type="Proteomes" id="UP000798808">
    <property type="component" value="Unassembled WGS sequence"/>
</dbReference>
<evidence type="ECO:0000256" key="4">
    <source>
        <dbReference type="ARBA" id="ARBA00022960"/>
    </source>
</evidence>